<feature type="domain" description="CX" evidence="4">
    <location>
        <begin position="95"/>
        <end position="153"/>
    </location>
</feature>
<dbReference type="eggNOG" id="ENOG502THRB">
    <property type="taxonomic scope" value="Eukaryota"/>
</dbReference>
<keyword evidence="2" id="KW-1133">Transmembrane helix</keyword>
<dbReference type="AlphaFoldDB" id="A0A1I7UAY3"/>
<dbReference type="InterPro" id="IPR002619">
    <property type="entry name" value="CX"/>
</dbReference>
<sequence>MASVSRKHKKFSLRTYLKPKMFLLLVIVFQTTVSAGGESSTCSCPDTKTNHVSGFSFGTTLLSPSFSSLYFNVSSRNEIVIKEPLEPIWFNNNEYYWDNAYHQAGAKHTYVCSYHIAQYHKELRKIRYNSTHRPSNITFGCQWYQECCDLGCCMHSILQFVIFLILYSGIAVMLVSFCSNLPRETIEERRLRRTRAEISIFFPCQQNNENDLAEDYVLSEMVNREGPPKYDELYPNGSSYARPLRDPSLPPLHPLQTIEETESTETI</sequence>
<dbReference type="WBParaSite" id="Csp11.Scaffold629.g7499.t1">
    <property type="protein sequence ID" value="Csp11.Scaffold629.g7499.t1"/>
    <property type="gene ID" value="Csp11.Scaffold629.g7499"/>
</dbReference>
<reference evidence="6" key="1">
    <citation type="submission" date="2016-11" db="UniProtKB">
        <authorList>
            <consortium name="WormBaseParasite"/>
        </authorList>
    </citation>
    <scope>IDENTIFICATION</scope>
</reference>
<evidence type="ECO:0000256" key="1">
    <source>
        <dbReference type="SAM" id="MobiDB-lite"/>
    </source>
</evidence>
<evidence type="ECO:0000259" key="4">
    <source>
        <dbReference type="Pfam" id="PF01705"/>
    </source>
</evidence>
<dbReference type="PANTHER" id="PTHR47520">
    <property type="entry name" value="CX DOMAIN-CONTAINING PROTEIN-RELATED"/>
    <property type="match status" value="1"/>
</dbReference>
<feature type="signal peptide" evidence="3">
    <location>
        <begin position="1"/>
        <end position="35"/>
    </location>
</feature>
<organism evidence="5 6">
    <name type="scientific">Caenorhabditis tropicalis</name>
    <dbReference type="NCBI Taxonomy" id="1561998"/>
    <lineage>
        <taxon>Eukaryota</taxon>
        <taxon>Metazoa</taxon>
        <taxon>Ecdysozoa</taxon>
        <taxon>Nematoda</taxon>
        <taxon>Chromadorea</taxon>
        <taxon>Rhabditida</taxon>
        <taxon>Rhabditina</taxon>
        <taxon>Rhabditomorpha</taxon>
        <taxon>Rhabditoidea</taxon>
        <taxon>Rhabditidae</taxon>
        <taxon>Peloderinae</taxon>
        <taxon>Caenorhabditis</taxon>
    </lineage>
</organism>
<dbReference type="PANTHER" id="PTHR47520:SF2">
    <property type="entry name" value="CX DOMAIN-CONTAINING PROTEIN"/>
    <property type="match status" value="1"/>
</dbReference>
<keyword evidence="5" id="KW-1185">Reference proteome</keyword>
<keyword evidence="3" id="KW-0732">Signal</keyword>
<keyword evidence="2" id="KW-0812">Transmembrane</keyword>
<evidence type="ECO:0000256" key="2">
    <source>
        <dbReference type="SAM" id="Phobius"/>
    </source>
</evidence>
<feature type="chain" id="PRO_5009308669" evidence="3">
    <location>
        <begin position="36"/>
        <end position="267"/>
    </location>
</feature>
<evidence type="ECO:0000256" key="3">
    <source>
        <dbReference type="SAM" id="SignalP"/>
    </source>
</evidence>
<name>A0A1I7UAY3_9PELO</name>
<accession>A0A1I7UAY3</accession>
<evidence type="ECO:0000313" key="6">
    <source>
        <dbReference type="WBParaSite" id="Csp11.Scaffold629.g7499.t1"/>
    </source>
</evidence>
<dbReference type="Pfam" id="PF01705">
    <property type="entry name" value="CX"/>
    <property type="match status" value="1"/>
</dbReference>
<feature type="region of interest" description="Disordered" evidence="1">
    <location>
        <begin position="244"/>
        <end position="267"/>
    </location>
</feature>
<evidence type="ECO:0000313" key="5">
    <source>
        <dbReference type="Proteomes" id="UP000095282"/>
    </source>
</evidence>
<keyword evidence="2" id="KW-0472">Membrane</keyword>
<dbReference type="Proteomes" id="UP000095282">
    <property type="component" value="Unplaced"/>
</dbReference>
<protein>
    <submittedName>
        <fullName evidence="6">CX domain-containing protein</fullName>
    </submittedName>
</protein>
<feature type="transmembrane region" description="Helical" evidence="2">
    <location>
        <begin position="157"/>
        <end position="182"/>
    </location>
</feature>
<proteinExistence type="predicted"/>